<evidence type="ECO:0000259" key="10">
    <source>
        <dbReference type="PROSITE" id="PS52015"/>
    </source>
</evidence>
<keyword evidence="5" id="KW-0997">Cell inner membrane</keyword>
<comment type="caution">
    <text evidence="11">The sequence shown here is derived from an EMBL/GenBank/DDBJ whole genome shotgun (WGS) entry which is preliminary data.</text>
</comment>
<dbReference type="STRING" id="927665.HMPREF1535_04522"/>
<keyword evidence="7" id="KW-0653">Protein transport</keyword>
<dbReference type="GO" id="GO:0031992">
    <property type="term" value="F:energy transducer activity"/>
    <property type="evidence" value="ECO:0007669"/>
    <property type="project" value="TreeGrafter"/>
</dbReference>
<organism evidence="11 12">
    <name type="scientific">Parabacteroides goldsteinii DSM 19448 = WAL 12034</name>
    <dbReference type="NCBI Taxonomy" id="927665"/>
    <lineage>
        <taxon>Bacteria</taxon>
        <taxon>Pseudomonadati</taxon>
        <taxon>Bacteroidota</taxon>
        <taxon>Bacteroidia</taxon>
        <taxon>Bacteroidales</taxon>
        <taxon>Tannerellaceae</taxon>
        <taxon>Parabacteroides</taxon>
    </lineage>
</organism>
<evidence type="ECO:0000256" key="6">
    <source>
        <dbReference type="ARBA" id="ARBA00022692"/>
    </source>
</evidence>
<dbReference type="NCBIfam" id="TIGR01352">
    <property type="entry name" value="tonB_Cterm"/>
    <property type="match status" value="1"/>
</dbReference>
<dbReference type="GO" id="GO:0098797">
    <property type="term" value="C:plasma membrane protein complex"/>
    <property type="evidence" value="ECO:0007669"/>
    <property type="project" value="TreeGrafter"/>
</dbReference>
<accession>A0A0F5IQR6</accession>
<feature type="domain" description="TonB C-terminal" evidence="10">
    <location>
        <begin position="376"/>
        <end position="472"/>
    </location>
</feature>
<reference evidence="11 12" key="1">
    <citation type="submission" date="2013-04" db="EMBL/GenBank/DDBJ databases">
        <title>The Genome Sequence of Parabacteroides goldsteinii DSM 19448.</title>
        <authorList>
            <consortium name="The Broad Institute Genomics Platform"/>
            <person name="Earl A."/>
            <person name="Ward D."/>
            <person name="Feldgarden M."/>
            <person name="Gevers D."/>
            <person name="Martens E."/>
            <person name="Sakamoto M."/>
            <person name="Benno Y."/>
            <person name="Song Y."/>
            <person name="Liu C."/>
            <person name="Lee J."/>
            <person name="Bolanos M."/>
            <person name="Vaisanen M.L."/>
            <person name="Finegold S.M."/>
            <person name="Walker B."/>
            <person name="Young S."/>
            <person name="Zeng Q."/>
            <person name="Gargeya S."/>
            <person name="Fitzgerald M."/>
            <person name="Haas B."/>
            <person name="Abouelleil A."/>
            <person name="Allen A.W."/>
            <person name="Alvarado L."/>
            <person name="Arachchi H.M."/>
            <person name="Berlin A.M."/>
            <person name="Chapman S.B."/>
            <person name="Gainer-Dewar J."/>
            <person name="Goldberg J."/>
            <person name="Griggs A."/>
            <person name="Gujja S."/>
            <person name="Hansen M."/>
            <person name="Howarth C."/>
            <person name="Imamovic A."/>
            <person name="Ireland A."/>
            <person name="Larimer J."/>
            <person name="McCowan C."/>
            <person name="Murphy C."/>
            <person name="Pearson M."/>
            <person name="Poon T.W."/>
            <person name="Priest M."/>
            <person name="Roberts A."/>
            <person name="Saif S."/>
            <person name="Shea T."/>
            <person name="Sisk P."/>
            <person name="Sykes S."/>
            <person name="Wortman J."/>
            <person name="Nusbaum C."/>
            <person name="Birren B."/>
        </authorList>
    </citation>
    <scope>NUCLEOTIDE SEQUENCE [LARGE SCALE GENOMIC DNA]</scope>
    <source>
        <strain evidence="11 12">DSM 19448</strain>
    </source>
</reference>
<evidence type="ECO:0000256" key="4">
    <source>
        <dbReference type="ARBA" id="ARBA00022475"/>
    </source>
</evidence>
<dbReference type="InterPro" id="IPR051045">
    <property type="entry name" value="TonB-dependent_transducer"/>
</dbReference>
<evidence type="ECO:0000256" key="2">
    <source>
        <dbReference type="ARBA" id="ARBA00006555"/>
    </source>
</evidence>
<dbReference type="GO" id="GO:0055085">
    <property type="term" value="P:transmembrane transport"/>
    <property type="evidence" value="ECO:0007669"/>
    <property type="project" value="InterPro"/>
</dbReference>
<keyword evidence="6" id="KW-0812">Transmembrane</keyword>
<keyword evidence="8" id="KW-1133">Transmembrane helix</keyword>
<dbReference type="SUPFAM" id="SSF74653">
    <property type="entry name" value="TolA/TonB C-terminal domain"/>
    <property type="match status" value="1"/>
</dbReference>
<dbReference type="RefSeq" id="WP_046147678.1">
    <property type="nucleotide sequence ID" value="NZ_KQ033913.1"/>
</dbReference>
<evidence type="ECO:0000256" key="8">
    <source>
        <dbReference type="ARBA" id="ARBA00022989"/>
    </source>
</evidence>
<evidence type="ECO:0000256" key="7">
    <source>
        <dbReference type="ARBA" id="ARBA00022927"/>
    </source>
</evidence>
<keyword evidence="4" id="KW-1003">Cell membrane</keyword>
<gene>
    <name evidence="11" type="ORF">HMPREF1535_04522</name>
</gene>
<evidence type="ECO:0000256" key="1">
    <source>
        <dbReference type="ARBA" id="ARBA00004383"/>
    </source>
</evidence>
<comment type="subcellular location">
    <subcellularLocation>
        <location evidence="1">Cell inner membrane</location>
        <topology evidence="1">Single-pass membrane protein</topology>
        <orientation evidence="1">Periplasmic side</orientation>
    </subcellularLocation>
</comment>
<name>A0A0F5IQR6_9BACT</name>
<dbReference type="InterPro" id="IPR037682">
    <property type="entry name" value="TonB_C"/>
</dbReference>
<dbReference type="PROSITE" id="PS52015">
    <property type="entry name" value="TONB_CTD"/>
    <property type="match status" value="1"/>
</dbReference>
<dbReference type="HOGENOM" id="CLU_046968_0_0_10"/>
<protein>
    <submittedName>
        <fullName evidence="11">TonB family domain-containing protein</fullName>
    </submittedName>
</protein>
<dbReference type="PATRIC" id="fig|927665.4.peg.4642"/>
<dbReference type="Proteomes" id="UP000033047">
    <property type="component" value="Unassembled WGS sequence"/>
</dbReference>
<sequence length="472" mass="53221">MENYYLSLVCLSCLWLVSSCNVSTSRKQTDLMPTDSVGQITGREMSAQEVPIRLLHKLGELYGDNPPGVVGFSVESKDCPDFIGGVYINDRDTLVIQIRGDSAAVRKQLEEVLDSKEFIVEPAGAYTQKELAVIQNKLSERWEALKETPVMQNVVSTGVGINDIEIRLMLNTPEKRKEFREKVMDSPAFRFTGPEKAAENAMVGGNDTRGISLRPEYTVYPTDAEKASFILYNNSGDKVYYGRDYTITYEDTDGVWRGLPTDRIVVLIAYGAENGEHKTIDASLYPQVHANLPGRYRFFLDVTLGDLRIGNNVRLMTEFVLSDDKQELAHATKTPIPEYILQGISEQEYLIQKERELEQELETKVFVVVEQMPEFPDGGQPGMLAFLENAVSEEVRATGKEDRITLSFVVERDGSLSNIEILRSKGDKQLEDEAIRIIRKMPKWNPGKQHGKIVRTKYTIPVTFRKKQASNG</sequence>
<evidence type="ECO:0000256" key="5">
    <source>
        <dbReference type="ARBA" id="ARBA00022519"/>
    </source>
</evidence>
<dbReference type="GO" id="GO:0015031">
    <property type="term" value="P:protein transport"/>
    <property type="evidence" value="ECO:0007669"/>
    <property type="project" value="UniProtKB-KW"/>
</dbReference>
<comment type="similarity">
    <text evidence="2">Belongs to the TonB family.</text>
</comment>
<keyword evidence="3" id="KW-0813">Transport</keyword>
<evidence type="ECO:0000256" key="3">
    <source>
        <dbReference type="ARBA" id="ARBA00022448"/>
    </source>
</evidence>
<dbReference type="Pfam" id="PF03544">
    <property type="entry name" value="TonB_C"/>
    <property type="match status" value="1"/>
</dbReference>
<dbReference type="AlphaFoldDB" id="A0A0F5IQR6"/>
<dbReference type="PANTHER" id="PTHR33446">
    <property type="entry name" value="PROTEIN TONB-RELATED"/>
    <property type="match status" value="1"/>
</dbReference>
<evidence type="ECO:0000256" key="9">
    <source>
        <dbReference type="ARBA" id="ARBA00023136"/>
    </source>
</evidence>
<keyword evidence="9" id="KW-0472">Membrane</keyword>
<dbReference type="EMBL" id="AQHV01000025">
    <property type="protein sequence ID" value="KKB47665.1"/>
    <property type="molecule type" value="Genomic_DNA"/>
</dbReference>
<dbReference type="InterPro" id="IPR006260">
    <property type="entry name" value="TonB/TolA_C"/>
</dbReference>
<evidence type="ECO:0000313" key="11">
    <source>
        <dbReference type="EMBL" id="KKB47665.1"/>
    </source>
</evidence>
<dbReference type="Gene3D" id="3.30.1150.10">
    <property type="match status" value="1"/>
</dbReference>
<evidence type="ECO:0000313" key="12">
    <source>
        <dbReference type="Proteomes" id="UP000033047"/>
    </source>
</evidence>
<proteinExistence type="inferred from homology"/>
<dbReference type="PANTHER" id="PTHR33446:SF2">
    <property type="entry name" value="PROTEIN TONB"/>
    <property type="match status" value="1"/>
</dbReference>